<comment type="similarity">
    <text evidence="1 7">Belongs to the peptidase M3 family.</text>
</comment>
<dbReference type="Gene3D" id="3.40.390.10">
    <property type="entry name" value="Collagenase (Catalytic Domain)"/>
    <property type="match status" value="1"/>
</dbReference>
<reference evidence="9 10" key="1">
    <citation type="submission" date="2018-06" db="EMBL/GenBank/DDBJ databases">
        <authorList>
            <consortium name="Pathogen Informatics"/>
            <person name="Doyle S."/>
        </authorList>
    </citation>
    <scope>NUCLEOTIDE SEQUENCE [LARGE SCALE GENOMIC DNA]</scope>
    <source>
        <strain evidence="9 10">NCTC13067</strain>
    </source>
</reference>
<dbReference type="AlphaFoldDB" id="A0A379E3H2"/>
<dbReference type="InterPro" id="IPR024077">
    <property type="entry name" value="Neurolysin/TOP_dom2"/>
</dbReference>
<evidence type="ECO:0000259" key="8">
    <source>
        <dbReference type="Pfam" id="PF01432"/>
    </source>
</evidence>
<evidence type="ECO:0000256" key="1">
    <source>
        <dbReference type="ARBA" id="ARBA00006040"/>
    </source>
</evidence>
<dbReference type="EMBL" id="UGTM01000001">
    <property type="protein sequence ID" value="SUB87263.1"/>
    <property type="molecule type" value="Genomic_DNA"/>
</dbReference>
<dbReference type="EC" id="3.4.24.70" evidence="9"/>
<dbReference type="FunFam" id="3.40.390.10:FF:000009">
    <property type="entry name" value="Oligopeptidase A"/>
    <property type="match status" value="1"/>
</dbReference>
<keyword evidence="2 7" id="KW-0645">Protease</keyword>
<dbReference type="Pfam" id="PF01432">
    <property type="entry name" value="Peptidase_M3"/>
    <property type="match status" value="1"/>
</dbReference>
<sequence>MTDYKPEKKERVNPFFLPYNTPHDTVPFDRITLADYEEAMLEGIRRENEQIEKIINNPEAPTFENTIIPEDEVKGRKHYYDLLNRVESAFFNMLSAETNDKMDALAQKMSPILTRHGNDVSLNPKLFERIKYVYEHHRELTPEENRLLENSYDGFVRSGALLDEAGKDRLRRLTEEASMLSLQFSQNLLKENKAYTLHILDEKQLDGLPETAREAAHEAAKEHGQEGWIFTLDAPSYGPFMMYSTERELRKELYMARNTLCINDNATNNLEVCRRLVNLRREMAQLLGYGTFADYVMKHRMATTVGNVYKLLNDLITAYKPAAIKEREQVKALARELEGDDFKMEPWDVAYYSQQLKKRKFDLDPEMLRPYFELGNVIKGVFGLATRLYGITFKENKNIPVYHPDVKPYEVFDKDGSYLAVLYVDFHPRKGKRDGAWMTEFQGQWIERDGTNVRPHASLVMNLSKPTEDKPALLRLGEVETFLHEFGHSLHGMFANTRFESLSGTNVWWDFVELPSQFMENFAVEKDFLRTFAFHYQTGKVMPDELIDKIVSSRTFGAATACLRQVSFGLLDMAYYTQKDEFTDDIIPFEKKAWAPAIIDEQRMDTCMTVQFSHIMAGGYAAGYYSYKWAEVLDADAFSVFKKEGIFNQATAQRFRDTILSRGGTEHPMTLYKRFRGQEPTIDALMKRDGISR</sequence>
<name>A0A379E3H2_9BACT</name>
<dbReference type="Gene3D" id="1.10.1370.10">
    <property type="entry name" value="Neurolysin, domain 3"/>
    <property type="match status" value="1"/>
</dbReference>
<dbReference type="InterPro" id="IPR001567">
    <property type="entry name" value="Pept_M3A_M3B_dom"/>
</dbReference>
<comment type="cofactor">
    <cofactor evidence="7">
        <name>Zn(2+)</name>
        <dbReference type="ChEBI" id="CHEBI:29105"/>
    </cofactor>
    <text evidence="7">Binds 1 zinc ion.</text>
</comment>
<evidence type="ECO:0000256" key="4">
    <source>
        <dbReference type="ARBA" id="ARBA00022801"/>
    </source>
</evidence>
<dbReference type="Proteomes" id="UP000255469">
    <property type="component" value="Unassembled WGS sequence"/>
</dbReference>
<evidence type="ECO:0000256" key="2">
    <source>
        <dbReference type="ARBA" id="ARBA00022670"/>
    </source>
</evidence>
<evidence type="ECO:0000313" key="10">
    <source>
        <dbReference type="Proteomes" id="UP000255469"/>
    </source>
</evidence>
<dbReference type="PANTHER" id="PTHR43660">
    <property type="entry name" value="DIPEPTIDYL CARBOXYPEPTIDASE"/>
    <property type="match status" value="1"/>
</dbReference>
<dbReference type="GO" id="GO:0005829">
    <property type="term" value="C:cytosol"/>
    <property type="evidence" value="ECO:0007669"/>
    <property type="project" value="TreeGrafter"/>
</dbReference>
<keyword evidence="6 7" id="KW-0482">Metalloprotease</keyword>
<gene>
    <name evidence="9" type="primary">prlC</name>
    <name evidence="9" type="ORF">NCTC13067_00928</name>
</gene>
<evidence type="ECO:0000256" key="6">
    <source>
        <dbReference type="ARBA" id="ARBA00023049"/>
    </source>
</evidence>
<evidence type="ECO:0000256" key="3">
    <source>
        <dbReference type="ARBA" id="ARBA00022723"/>
    </source>
</evidence>
<dbReference type="Gene3D" id="1.10.1370.40">
    <property type="match status" value="1"/>
</dbReference>
<evidence type="ECO:0000256" key="7">
    <source>
        <dbReference type="RuleBase" id="RU003435"/>
    </source>
</evidence>
<organism evidence="9 10">
    <name type="scientific">Prevotella denticola</name>
    <dbReference type="NCBI Taxonomy" id="28129"/>
    <lineage>
        <taxon>Bacteria</taxon>
        <taxon>Pseudomonadati</taxon>
        <taxon>Bacteroidota</taxon>
        <taxon>Bacteroidia</taxon>
        <taxon>Bacteroidales</taxon>
        <taxon>Prevotellaceae</taxon>
        <taxon>Prevotella</taxon>
    </lineage>
</organism>
<dbReference type="GO" id="GO:0004222">
    <property type="term" value="F:metalloendopeptidase activity"/>
    <property type="evidence" value="ECO:0007669"/>
    <property type="project" value="UniProtKB-EC"/>
</dbReference>
<dbReference type="GO" id="GO:0006508">
    <property type="term" value="P:proteolysis"/>
    <property type="evidence" value="ECO:0007669"/>
    <property type="project" value="UniProtKB-KW"/>
</dbReference>
<dbReference type="GO" id="GO:0046872">
    <property type="term" value="F:metal ion binding"/>
    <property type="evidence" value="ECO:0007669"/>
    <property type="project" value="UniProtKB-UniRule"/>
</dbReference>
<proteinExistence type="inferred from homology"/>
<dbReference type="RefSeq" id="WP_025068282.1">
    <property type="nucleotide sequence ID" value="NZ_CAUVPN010000022.1"/>
</dbReference>
<keyword evidence="3 7" id="KW-0479">Metal-binding</keyword>
<dbReference type="GO" id="GO:0004180">
    <property type="term" value="F:carboxypeptidase activity"/>
    <property type="evidence" value="ECO:0007669"/>
    <property type="project" value="TreeGrafter"/>
</dbReference>
<evidence type="ECO:0000313" key="9">
    <source>
        <dbReference type="EMBL" id="SUB87263.1"/>
    </source>
</evidence>
<keyword evidence="5 7" id="KW-0862">Zinc</keyword>
<protein>
    <submittedName>
        <fullName evidence="9">Oligopeptidase A</fullName>
        <ecNumber evidence="9">3.4.24.70</ecNumber>
    </submittedName>
</protein>
<evidence type="ECO:0000256" key="5">
    <source>
        <dbReference type="ARBA" id="ARBA00022833"/>
    </source>
</evidence>
<accession>A0A379E3H2</accession>
<feature type="domain" description="Peptidase M3A/M3B catalytic" evidence="8">
    <location>
        <begin position="240"/>
        <end position="687"/>
    </location>
</feature>
<keyword evidence="4 7" id="KW-0378">Hydrolase</keyword>
<dbReference type="InterPro" id="IPR034005">
    <property type="entry name" value="M3A_DCP"/>
</dbReference>
<dbReference type="PANTHER" id="PTHR43660:SF1">
    <property type="entry name" value="DIPEPTIDYL CARBOXYPEPTIDASE"/>
    <property type="match status" value="1"/>
</dbReference>
<dbReference type="InterPro" id="IPR045090">
    <property type="entry name" value="Pept_M3A_M3B"/>
</dbReference>
<dbReference type="CDD" id="cd06456">
    <property type="entry name" value="M3A_DCP"/>
    <property type="match status" value="1"/>
</dbReference>
<dbReference type="InterPro" id="IPR024079">
    <property type="entry name" value="MetalloPept_cat_dom_sf"/>
</dbReference>
<dbReference type="SUPFAM" id="SSF55486">
    <property type="entry name" value="Metalloproteases ('zincins'), catalytic domain"/>
    <property type="match status" value="1"/>
</dbReference>